<sequence length="359" mass="39044">MPSTRSLPLALLLRSAAGLLPRTPQRLPTRLKSSLRTDADAVLDLRRVDTSRSELVSPGESTISRLWDLETWARHQKVGRYWRHLRKWPRSTTARLVLPVCVAFSLWSCLAHALRIRYFPNFSAPLAPLTLISSAVALLLTLRMNLSLLRLQESRLAWGRLVLHARETAGLAATYCAAAPAEAICRHLAVLGWCLKASLRAGEDDSDVVSTMLPPATAETVLAARKRPVALLRGAHAVVAEEVAAGRLDAQAHLSLLTQLHSLNAQIGVCERLLASPVPPTITRHTSRVLLSWLACVPLGLESLGLALPAVALATLGTSYVMVGIDQIGLELEQPFQLLPMNSLAAALTRDVCDELCVH</sequence>
<evidence type="ECO:0000256" key="1">
    <source>
        <dbReference type="ARBA" id="ARBA00004651"/>
    </source>
</evidence>
<evidence type="ECO:0000256" key="6">
    <source>
        <dbReference type="ARBA" id="ARBA00023065"/>
    </source>
</evidence>
<protein>
    <recommendedName>
        <fullName evidence="10">Bestrophin homolog</fullName>
    </recommendedName>
</protein>
<feature type="chain" id="PRO_5031024953" description="Bestrophin homolog" evidence="8">
    <location>
        <begin position="19"/>
        <end position="359"/>
    </location>
</feature>
<keyword evidence="8" id="KW-0732">Signal</keyword>
<keyword evidence="4" id="KW-0812">Transmembrane</keyword>
<dbReference type="GO" id="GO:0005886">
    <property type="term" value="C:plasma membrane"/>
    <property type="evidence" value="ECO:0007669"/>
    <property type="project" value="UniProtKB-SubCell"/>
</dbReference>
<feature type="signal peptide" evidence="8">
    <location>
        <begin position="1"/>
        <end position="18"/>
    </location>
</feature>
<keyword evidence="5" id="KW-1133">Transmembrane helix</keyword>
<dbReference type="Pfam" id="PF25539">
    <property type="entry name" value="Bestrophin_2"/>
    <property type="match status" value="1"/>
</dbReference>
<proteinExistence type="predicted"/>
<keyword evidence="6" id="KW-0406">Ion transport</keyword>
<evidence type="ECO:0000256" key="7">
    <source>
        <dbReference type="ARBA" id="ARBA00023136"/>
    </source>
</evidence>
<dbReference type="GO" id="GO:0005254">
    <property type="term" value="F:chloride channel activity"/>
    <property type="evidence" value="ECO:0007669"/>
    <property type="project" value="InterPro"/>
</dbReference>
<accession>A0A7S3ZUN5</accession>
<keyword evidence="3" id="KW-1003">Cell membrane</keyword>
<comment type="subcellular location">
    <subcellularLocation>
        <location evidence="1">Cell membrane</location>
        <topology evidence="1">Multi-pass membrane protein</topology>
    </subcellularLocation>
</comment>
<evidence type="ECO:0000256" key="3">
    <source>
        <dbReference type="ARBA" id="ARBA00022475"/>
    </source>
</evidence>
<name>A0A7S3ZUN5_9STRA</name>
<gene>
    <name evidence="9" type="ORF">PCAL00307_LOCUS9790</name>
</gene>
<dbReference type="AlphaFoldDB" id="A0A7S3ZUN5"/>
<dbReference type="EMBL" id="HBIW01011438">
    <property type="protein sequence ID" value="CAE0694354.1"/>
    <property type="molecule type" value="Transcribed_RNA"/>
</dbReference>
<keyword evidence="7" id="KW-0472">Membrane</keyword>
<evidence type="ECO:0000313" key="9">
    <source>
        <dbReference type="EMBL" id="CAE0694354.1"/>
    </source>
</evidence>
<organism evidence="9">
    <name type="scientific">Pelagomonas calceolata</name>
    <dbReference type="NCBI Taxonomy" id="35677"/>
    <lineage>
        <taxon>Eukaryota</taxon>
        <taxon>Sar</taxon>
        <taxon>Stramenopiles</taxon>
        <taxon>Ochrophyta</taxon>
        <taxon>Pelagophyceae</taxon>
        <taxon>Pelagomonadales</taxon>
        <taxon>Pelagomonadaceae</taxon>
        <taxon>Pelagomonas</taxon>
    </lineage>
</organism>
<evidence type="ECO:0000256" key="5">
    <source>
        <dbReference type="ARBA" id="ARBA00022989"/>
    </source>
</evidence>
<evidence type="ECO:0000256" key="2">
    <source>
        <dbReference type="ARBA" id="ARBA00022448"/>
    </source>
</evidence>
<dbReference type="InterPro" id="IPR044669">
    <property type="entry name" value="YneE/VCCN1/2-like"/>
</dbReference>
<evidence type="ECO:0000256" key="8">
    <source>
        <dbReference type="SAM" id="SignalP"/>
    </source>
</evidence>
<dbReference type="PANTHER" id="PTHR33281:SF19">
    <property type="entry name" value="VOLTAGE-DEPENDENT ANION CHANNEL-FORMING PROTEIN YNEE"/>
    <property type="match status" value="1"/>
</dbReference>
<evidence type="ECO:0000256" key="4">
    <source>
        <dbReference type="ARBA" id="ARBA00022692"/>
    </source>
</evidence>
<dbReference type="PANTHER" id="PTHR33281">
    <property type="entry name" value="UPF0187 PROTEIN YNEE"/>
    <property type="match status" value="1"/>
</dbReference>
<keyword evidence="2" id="KW-0813">Transport</keyword>
<reference evidence="9" key="1">
    <citation type="submission" date="2021-01" db="EMBL/GenBank/DDBJ databases">
        <authorList>
            <person name="Corre E."/>
            <person name="Pelletier E."/>
            <person name="Niang G."/>
            <person name="Scheremetjew M."/>
            <person name="Finn R."/>
            <person name="Kale V."/>
            <person name="Holt S."/>
            <person name="Cochrane G."/>
            <person name="Meng A."/>
            <person name="Brown T."/>
            <person name="Cohen L."/>
        </authorList>
    </citation>
    <scope>NUCLEOTIDE SEQUENCE</scope>
    <source>
        <strain evidence="9">CCMP1756</strain>
    </source>
</reference>
<evidence type="ECO:0008006" key="10">
    <source>
        <dbReference type="Google" id="ProtNLM"/>
    </source>
</evidence>